<accession>A0AAD4T5X5</accession>
<evidence type="ECO:0000313" key="1">
    <source>
        <dbReference type="EMBL" id="KAI3942711.1"/>
    </source>
</evidence>
<dbReference type="AlphaFoldDB" id="A0AAD4T5X5"/>
<evidence type="ECO:0000313" key="2">
    <source>
        <dbReference type="Proteomes" id="UP001202328"/>
    </source>
</evidence>
<keyword evidence="2" id="KW-1185">Reference proteome</keyword>
<dbReference type="EMBL" id="JAJJMB010004555">
    <property type="protein sequence ID" value="KAI3942711.1"/>
    <property type="molecule type" value="Genomic_DNA"/>
</dbReference>
<reference evidence="1" key="1">
    <citation type="submission" date="2022-04" db="EMBL/GenBank/DDBJ databases">
        <title>A functionally conserved STORR gene fusion in Papaver species that diverged 16.8 million years ago.</title>
        <authorList>
            <person name="Catania T."/>
        </authorList>
    </citation>
    <scope>NUCLEOTIDE SEQUENCE</scope>
    <source>
        <strain evidence="1">S-188037</strain>
    </source>
</reference>
<feature type="non-terminal residue" evidence="1">
    <location>
        <position position="1"/>
    </location>
</feature>
<dbReference type="Proteomes" id="UP001202328">
    <property type="component" value="Unassembled WGS sequence"/>
</dbReference>
<organism evidence="1 2">
    <name type="scientific">Papaver atlanticum</name>
    <dbReference type="NCBI Taxonomy" id="357466"/>
    <lineage>
        <taxon>Eukaryota</taxon>
        <taxon>Viridiplantae</taxon>
        <taxon>Streptophyta</taxon>
        <taxon>Embryophyta</taxon>
        <taxon>Tracheophyta</taxon>
        <taxon>Spermatophyta</taxon>
        <taxon>Magnoliopsida</taxon>
        <taxon>Ranunculales</taxon>
        <taxon>Papaveraceae</taxon>
        <taxon>Papaveroideae</taxon>
        <taxon>Papaver</taxon>
    </lineage>
</organism>
<name>A0AAD4T5X5_9MAGN</name>
<comment type="caution">
    <text evidence="1">The sequence shown here is derived from an EMBL/GenBank/DDBJ whole genome shotgun (WGS) entry which is preliminary data.</text>
</comment>
<gene>
    <name evidence="1" type="ORF">MKW98_024461</name>
</gene>
<protein>
    <submittedName>
        <fullName evidence="1">Uncharacterized protein</fullName>
    </submittedName>
</protein>
<proteinExistence type="predicted"/>
<sequence length="51" mass="5581">MIIFIFKKKKPPLGLCTGSGFGKVQRPALQQTSEVLRDYATAAGTKEAKVR</sequence>